<keyword evidence="1" id="KW-1133">Transmembrane helix</keyword>
<dbReference type="PATRIC" id="fig|1560201.3.peg.561"/>
<dbReference type="RefSeq" id="WP_052897519.1">
    <property type="nucleotide sequence ID" value="NZ_JRXE01000003.1"/>
</dbReference>
<dbReference type="Proteomes" id="UP000037088">
    <property type="component" value="Unassembled WGS sequence"/>
</dbReference>
<gene>
    <name evidence="3" type="ORF">NG42_02605</name>
    <name evidence="2" type="ORF">NG43_15420</name>
</gene>
<evidence type="ECO:0000256" key="1">
    <source>
        <dbReference type="SAM" id="Phobius"/>
    </source>
</evidence>
<evidence type="ECO:0000313" key="3">
    <source>
        <dbReference type="EMBL" id="KOC92115.1"/>
    </source>
</evidence>
<dbReference type="Proteomes" id="UP000036851">
    <property type="component" value="Unassembled WGS sequence"/>
</dbReference>
<feature type="transmembrane region" description="Helical" evidence="1">
    <location>
        <begin position="48"/>
        <end position="71"/>
    </location>
</feature>
<organism evidence="2 4">
    <name type="scientific">Winslowiella iniecta</name>
    <dbReference type="NCBI Taxonomy" id="1560201"/>
    <lineage>
        <taxon>Bacteria</taxon>
        <taxon>Pseudomonadati</taxon>
        <taxon>Pseudomonadota</taxon>
        <taxon>Gammaproteobacteria</taxon>
        <taxon>Enterobacterales</taxon>
        <taxon>Erwiniaceae</taxon>
        <taxon>Winslowiella</taxon>
    </lineage>
</organism>
<keyword evidence="5" id="KW-1185">Reference proteome</keyword>
<keyword evidence="1" id="KW-0812">Transmembrane</keyword>
<comment type="caution">
    <text evidence="2">The sequence shown here is derived from an EMBL/GenBank/DDBJ whole genome shotgun (WGS) entry which is preliminary data.</text>
</comment>
<keyword evidence="1" id="KW-0472">Membrane</keyword>
<sequence length="273" mass="29715">MTAPDNFNSPDAVNIFIDNVAKKANDCLEKAKLHGVDAAERTFYKQTLLLLATAALSIPSVLVAVFTNGIFGKISMGVNLVWVCSAGADAWCAWRNWSAKARGEKGWPMDADMFGNILFYSATKYGYSETSSQSIAIVGSNIYRFIRATVTVLSGRIVPFDTPKNLKIWHEVCSDVKVAIEFVLSLAEASANISSVKSVKNAESAHANLLEVTRLLKERVDSLETAGTAQLEIVIEIMIHYLNKLQAIVDCLPQKKAVRPVAIEADQATTSSV</sequence>
<protein>
    <submittedName>
        <fullName evidence="2">Uncharacterized protein</fullName>
    </submittedName>
</protein>
<name>A0A0L7T7T7_9GAMM</name>
<proteinExistence type="predicted"/>
<dbReference type="AlphaFoldDB" id="A0A0L7T7T7"/>
<evidence type="ECO:0000313" key="4">
    <source>
        <dbReference type="Proteomes" id="UP000036851"/>
    </source>
</evidence>
<reference evidence="4 5" key="1">
    <citation type="journal article" date="2015" name="Int. J. Syst. Evol. Microbiol.">
        <title>Erwinia iniecta sp. nov., isolated from Russian wheat aphids (Diuraphis noxia).</title>
        <authorList>
            <person name="Campillo T."/>
            <person name="Luna E."/>
            <person name="Portier P."/>
            <person name="Fischer-Le Saux M."/>
            <person name="Lapitan N."/>
            <person name="Tisserat N.A."/>
            <person name="Leach J.E."/>
        </authorList>
    </citation>
    <scope>NUCLEOTIDE SEQUENCE [LARGE SCALE GENOMIC DNA]</scope>
    <source>
        <strain evidence="3 5">B120</strain>
        <strain evidence="2 4">B149</strain>
    </source>
</reference>
<accession>A0A0L7T7T7</accession>
<evidence type="ECO:0000313" key="5">
    <source>
        <dbReference type="Proteomes" id="UP000037088"/>
    </source>
</evidence>
<dbReference type="EMBL" id="JRXF01000025">
    <property type="protein sequence ID" value="KOC91424.1"/>
    <property type="molecule type" value="Genomic_DNA"/>
</dbReference>
<dbReference type="EMBL" id="JRXE01000003">
    <property type="protein sequence ID" value="KOC92115.1"/>
    <property type="molecule type" value="Genomic_DNA"/>
</dbReference>
<evidence type="ECO:0000313" key="2">
    <source>
        <dbReference type="EMBL" id="KOC91424.1"/>
    </source>
</evidence>